<gene>
    <name evidence="1" type="ORF">SAMN05421846_106129</name>
</gene>
<sequence length="134" mass="15359">MNKIQITQLSYDIVGCAIKVHKELGPGLLESVYEMCLAYELKEKGFIVNQQISTKINYGKIEIETPLKIDLLVNDTIIIEIKTVENLLPVHQAQLMTYMKILKKPQGLLINFYTDNISKSMIPLVNEYFTKLPE</sequence>
<evidence type="ECO:0000313" key="2">
    <source>
        <dbReference type="Proteomes" id="UP000198869"/>
    </source>
</evidence>
<evidence type="ECO:0000313" key="1">
    <source>
        <dbReference type="EMBL" id="SDI32357.1"/>
    </source>
</evidence>
<dbReference type="InterPro" id="IPR026350">
    <property type="entry name" value="GxxExxY"/>
</dbReference>
<dbReference type="Pfam" id="PF13366">
    <property type="entry name" value="PDDEXK_3"/>
    <property type="match status" value="1"/>
</dbReference>
<dbReference type="Proteomes" id="UP000198869">
    <property type="component" value="Unassembled WGS sequence"/>
</dbReference>
<keyword evidence="2" id="KW-1185">Reference proteome</keyword>
<dbReference type="Gene3D" id="3.90.320.10">
    <property type="match status" value="1"/>
</dbReference>
<dbReference type="EMBL" id="FNDW01000006">
    <property type="protein sequence ID" value="SDI32357.1"/>
    <property type="molecule type" value="Genomic_DNA"/>
</dbReference>
<organism evidence="1 2">
    <name type="scientific">Chryseobacterium taeanense</name>
    <dbReference type="NCBI Taxonomy" id="311334"/>
    <lineage>
        <taxon>Bacteria</taxon>
        <taxon>Pseudomonadati</taxon>
        <taxon>Bacteroidota</taxon>
        <taxon>Flavobacteriia</taxon>
        <taxon>Flavobacteriales</taxon>
        <taxon>Weeksellaceae</taxon>
        <taxon>Chryseobacterium group</taxon>
        <taxon>Chryseobacterium</taxon>
    </lineage>
</organism>
<dbReference type="InterPro" id="IPR011604">
    <property type="entry name" value="PDDEXK-like_dom_sf"/>
</dbReference>
<dbReference type="NCBIfam" id="TIGR04256">
    <property type="entry name" value="GxxExxY"/>
    <property type="match status" value="1"/>
</dbReference>
<dbReference type="OrthoDB" id="1119698at2"/>
<protein>
    <submittedName>
        <fullName evidence="1">GxxExxY protein</fullName>
    </submittedName>
</protein>
<accession>A0A1G8JMW3</accession>
<name>A0A1G8JMW3_9FLAO</name>
<dbReference type="STRING" id="311334.SAMN05421846_106129"/>
<reference evidence="2" key="1">
    <citation type="submission" date="2016-10" db="EMBL/GenBank/DDBJ databases">
        <authorList>
            <person name="Varghese N."/>
            <person name="Submissions S."/>
        </authorList>
    </citation>
    <scope>NUCLEOTIDE SEQUENCE [LARGE SCALE GENOMIC DNA]</scope>
    <source>
        <strain evidence="2">DSM 17071</strain>
    </source>
</reference>
<proteinExistence type="predicted"/>
<dbReference type="RefSeq" id="WP_089857904.1">
    <property type="nucleotide sequence ID" value="NZ_FNDW01000006.1"/>
</dbReference>
<dbReference type="AlphaFoldDB" id="A0A1G8JMW3"/>